<dbReference type="Gene3D" id="1.10.443.10">
    <property type="entry name" value="Intergrase catalytic core"/>
    <property type="match status" value="1"/>
</dbReference>
<dbReference type="PROSITE" id="PS51898">
    <property type="entry name" value="TYR_RECOMBINASE"/>
    <property type="match status" value="1"/>
</dbReference>
<reference evidence="12 13" key="1">
    <citation type="submission" date="2018-01" db="EMBL/GenBank/DDBJ databases">
        <authorList>
            <person name="Gaut B.S."/>
            <person name="Morton B.R."/>
            <person name="Clegg M.T."/>
            <person name="Duvall M.R."/>
        </authorList>
    </citation>
    <scope>NUCLEOTIDE SEQUENCE [LARGE SCALE GENOMIC DNA]</scope>
</reference>
<dbReference type="SUPFAM" id="SSF56349">
    <property type="entry name" value="DNA breaking-rejoining enzymes"/>
    <property type="match status" value="1"/>
</dbReference>
<sequence length="266" mass="28963">MWVELLGAYERELVAGNIAQSSRALRLYHLRRFACDHAEVAPAEVTRAMLIDWLAGHDWAAETRRSYRASLRRFFGWARAAGHLEADPAVTLPMIKPPRALPRPAPDTAVAAGLAGAEARVRLMIELLAATGLRRGELARVHSSDVLPDLEGYALRVLGKGGHVRVVPLPNRLARQITAAEGYVFPGAIDGHLSARRVGELVSAALPDGWTAHTLRHRFATRAYAASHDLRAVQELLGHAKPETTAIYTLVQPDRLRAVAAAAWAA</sequence>
<dbReference type="PANTHER" id="PTHR30349:SF64">
    <property type="entry name" value="PROPHAGE INTEGRASE INTD-RELATED"/>
    <property type="match status" value="1"/>
</dbReference>
<feature type="domain" description="Core-binding (CB)" evidence="11">
    <location>
        <begin position="1"/>
        <end position="79"/>
    </location>
</feature>
<name>A0A2P1CCU8_9CAUD</name>
<evidence type="ECO:0000259" key="10">
    <source>
        <dbReference type="PROSITE" id="PS51898"/>
    </source>
</evidence>
<dbReference type="GO" id="GO:0075713">
    <property type="term" value="P:establishment of integrated proviral latency"/>
    <property type="evidence" value="ECO:0007669"/>
    <property type="project" value="UniProtKB-KW"/>
</dbReference>
<dbReference type="InterPro" id="IPR050090">
    <property type="entry name" value="Tyrosine_recombinase_XerCD"/>
</dbReference>
<dbReference type="EMBL" id="MG812496">
    <property type="protein sequence ID" value="AVJ48765.1"/>
    <property type="molecule type" value="Genomic_DNA"/>
</dbReference>
<dbReference type="InterPro" id="IPR013762">
    <property type="entry name" value="Integrase-like_cat_sf"/>
</dbReference>
<dbReference type="GO" id="GO:0016787">
    <property type="term" value="F:hydrolase activity"/>
    <property type="evidence" value="ECO:0007669"/>
    <property type="project" value="UniProtKB-KW"/>
</dbReference>
<dbReference type="GO" id="GO:0006310">
    <property type="term" value="P:DNA recombination"/>
    <property type="evidence" value="ECO:0007669"/>
    <property type="project" value="UniProtKB-KW"/>
</dbReference>
<keyword evidence="8" id="KW-1179">Viral genome integration</keyword>
<evidence type="ECO:0000256" key="9">
    <source>
        <dbReference type="PROSITE-ProRule" id="PRU01248"/>
    </source>
</evidence>
<keyword evidence="5" id="KW-0229">DNA integration</keyword>
<evidence type="ECO:0000256" key="2">
    <source>
        <dbReference type="ARBA" id="ARBA00016082"/>
    </source>
</evidence>
<evidence type="ECO:0000256" key="5">
    <source>
        <dbReference type="ARBA" id="ARBA00022908"/>
    </source>
</evidence>
<dbReference type="PANTHER" id="PTHR30349">
    <property type="entry name" value="PHAGE INTEGRASE-RELATED"/>
    <property type="match status" value="1"/>
</dbReference>
<dbReference type="PROSITE" id="PS51900">
    <property type="entry name" value="CB"/>
    <property type="match status" value="1"/>
</dbReference>
<evidence type="ECO:0000313" key="12">
    <source>
        <dbReference type="EMBL" id="AVJ48765.1"/>
    </source>
</evidence>
<evidence type="ECO:0000313" key="13">
    <source>
        <dbReference type="Proteomes" id="UP000241541"/>
    </source>
</evidence>
<evidence type="ECO:0000256" key="8">
    <source>
        <dbReference type="ARBA" id="ARBA00023195"/>
    </source>
</evidence>
<proteinExistence type="inferred from homology"/>
<evidence type="ECO:0000256" key="6">
    <source>
        <dbReference type="ARBA" id="ARBA00023125"/>
    </source>
</evidence>
<evidence type="ECO:0000256" key="1">
    <source>
        <dbReference type="ARBA" id="ARBA00008857"/>
    </source>
</evidence>
<keyword evidence="3" id="KW-0808">Transferase</keyword>
<keyword evidence="8" id="KW-1160">Virus entry into host cell</keyword>
<feature type="domain" description="Tyr recombinase" evidence="10">
    <location>
        <begin position="100"/>
        <end position="261"/>
    </location>
</feature>
<evidence type="ECO:0000256" key="7">
    <source>
        <dbReference type="ARBA" id="ARBA00023172"/>
    </source>
</evidence>
<dbReference type="InterPro" id="IPR044068">
    <property type="entry name" value="CB"/>
</dbReference>
<evidence type="ECO:0000259" key="11">
    <source>
        <dbReference type="PROSITE" id="PS51900"/>
    </source>
</evidence>
<dbReference type="GO" id="GO:0015074">
    <property type="term" value="P:DNA integration"/>
    <property type="evidence" value="ECO:0007669"/>
    <property type="project" value="UniProtKB-KW"/>
</dbReference>
<accession>A0A2P1CCU8</accession>
<dbReference type="GO" id="GO:0016740">
    <property type="term" value="F:transferase activity"/>
    <property type="evidence" value="ECO:0007669"/>
    <property type="project" value="UniProtKB-KW"/>
</dbReference>
<dbReference type="InterPro" id="IPR011010">
    <property type="entry name" value="DNA_brk_join_enz"/>
</dbReference>
<dbReference type="Proteomes" id="UP000241541">
    <property type="component" value="Segment"/>
</dbReference>
<keyword evidence="13" id="KW-1185">Reference proteome</keyword>
<keyword evidence="7" id="KW-0233">DNA recombination</keyword>
<dbReference type="Pfam" id="PF00589">
    <property type="entry name" value="Phage_integrase"/>
    <property type="match status" value="1"/>
</dbReference>
<dbReference type="GO" id="GO:0003677">
    <property type="term" value="F:DNA binding"/>
    <property type="evidence" value="ECO:0007669"/>
    <property type="project" value="UniProtKB-UniRule"/>
</dbReference>
<dbReference type="InterPro" id="IPR002104">
    <property type="entry name" value="Integrase_catalytic"/>
</dbReference>
<organism evidence="12 13">
    <name type="scientific">Gordonia phage SallySpecial</name>
    <dbReference type="NCBI Taxonomy" id="2079570"/>
    <lineage>
        <taxon>Viruses</taxon>
        <taxon>Duplodnaviria</taxon>
        <taxon>Heunggongvirae</taxon>
        <taxon>Uroviricota</taxon>
        <taxon>Caudoviricetes</taxon>
        <taxon>Emperorvirus</taxon>
        <taxon>Emperorvirus sallyspecial</taxon>
    </lineage>
</organism>
<keyword evidence="4" id="KW-0378">Hydrolase</keyword>
<keyword evidence="6 9" id="KW-0238">DNA-binding</keyword>
<comment type="similarity">
    <text evidence="1">Belongs to the 'phage' integrase family.</text>
</comment>
<dbReference type="GO" id="GO:0044826">
    <property type="term" value="P:viral genome integration into host DNA"/>
    <property type="evidence" value="ECO:0007669"/>
    <property type="project" value="UniProtKB-KW"/>
</dbReference>
<evidence type="ECO:0000256" key="3">
    <source>
        <dbReference type="ARBA" id="ARBA00022679"/>
    </source>
</evidence>
<gene>
    <name evidence="12" type="ORF">SEA_SALLYSPECIAL_17</name>
</gene>
<protein>
    <recommendedName>
        <fullName evidence="2">Integrase</fullName>
    </recommendedName>
</protein>
<evidence type="ECO:0000256" key="4">
    <source>
        <dbReference type="ARBA" id="ARBA00022801"/>
    </source>
</evidence>